<organism evidence="1 2">
    <name type="scientific">Cercophora newfieldiana</name>
    <dbReference type="NCBI Taxonomy" id="92897"/>
    <lineage>
        <taxon>Eukaryota</taxon>
        <taxon>Fungi</taxon>
        <taxon>Dikarya</taxon>
        <taxon>Ascomycota</taxon>
        <taxon>Pezizomycotina</taxon>
        <taxon>Sordariomycetes</taxon>
        <taxon>Sordariomycetidae</taxon>
        <taxon>Sordariales</taxon>
        <taxon>Lasiosphaeriaceae</taxon>
        <taxon>Cercophora</taxon>
    </lineage>
</organism>
<proteinExistence type="predicted"/>
<name>A0AA39YQ51_9PEZI</name>
<sequence length="384" mass="43758">MASVFANLPAELVSQILIQRYTKSSAACALHHFVPGWDICQRKNRGLEAMLRLTRVDTYTVPLLDEDYTVTTRFDHGDDDHIHFPAMEDVRDLHELGPFYHRELAKRWLSECLIPVEHQKPQVGPVWGGDLTAPDRMLRDDKTLSLLPYKDDQFYRFFAEIGNPILKKDPDSPERNGKDLIPLVEPVGPDEASKPYYEMLRHLMINTPMDVWRMSVRDMVMMPDSRGLTPSEERNLNNLDSALSSERSACLELDWRRLKGLETLFLDLRGYSLGFSRGDDRPLGLGFLGVSVLAKTLMLYRGGLKMLVIAGLRSYKLYPGAQELDIETEIDHTRETDPDTGMRYLASSTAKDGCNWFMMFRVAVRPGGKLIFVDKKTDGLVMSV</sequence>
<evidence type="ECO:0000313" key="2">
    <source>
        <dbReference type="Proteomes" id="UP001174936"/>
    </source>
</evidence>
<dbReference type="Proteomes" id="UP001174936">
    <property type="component" value="Unassembled WGS sequence"/>
</dbReference>
<reference evidence="1" key="1">
    <citation type="submission" date="2023-06" db="EMBL/GenBank/DDBJ databases">
        <title>Genome-scale phylogeny and comparative genomics of the fungal order Sordariales.</title>
        <authorList>
            <consortium name="Lawrence Berkeley National Laboratory"/>
            <person name="Hensen N."/>
            <person name="Bonometti L."/>
            <person name="Westerberg I."/>
            <person name="Brannstrom I.O."/>
            <person name="Guillou S."/>
            <person name="Cros-Aarteil S."/>
            <person name="Calhoun S."/>
            <person name="Haridas S."/>
            <person name="Kuo A."/>
            <person name="Mondo S."/>
            <person name="Pangilinan J."/>
            <person name="Riley R."/>
            <person name="Labutti K."/>
            <person name="Andreopoulos B."/>
            <person name="Lipzen A."/>
            <person name="Chen C."/>
            <person name="Yanf M."/>
            <person name="Daum C."/>
            <person name="Ng V."/>
            <person name="Clum A."/>
            <person name="Steindorff A."/>
            <person name="Ohm R."/>
            <person name="Martin F."/>
            <person name="Silar P."/>
            <person name="Natvig D."/>
            <person name="Lalanne C."/>
            <person name="Gautier V."/>
            <person name="Ament-Velasquez S.L."/>
            <person name="Kruys A."/>
            <person name="Hutchinson M.I."/>
            <person name="Powell A.J."/>
            <person name="Barry K."/>
            <person name="Miller A.N."/>
            <person name="Grigoriev I.V."/>
            <person name="Debuchy R."/>
            <person name="Gladieux P."/>
            <person name="Thoren M.H."/>
            <person name="Johannesson H."/>
        </authorList>
    </citation>
    <scope>NUCLEOTIDE SEQUENCE</scope>
    <source>
        <strain evidence="1">SMH2532-1</strain>
    </source>
</reference>
<evidence type="ECO:0000313" key="1">
    <source>
        <dbReference type="EMBL" id="KAK0656639.1"/>
    </source>
</evidence>
<accession>A0AA39YQ51</accession>
<gene>
    <name evidence="1" type="ORF">B0T16DRAFT_487931</name>
</gene>
<keyword evidence="2" id="KW-1185">Reference proteome</keyword>
<protein>
    <submittedName>
        <fullName evidence="1">Uncharacterized protein</fullName>
    </submittedName>
</protein>
<dbReference type="AlphaFoldDB" id="A0AA39YQ51"/>
<comment type="caution">
    <text evidence="1">The sequence shown here is derived from an EMBL/GenBank/DDBJ whole genome shotgun (WGS) entry which is preliminary data.</text>
</comment>
<dbReference type="EMBL" id="JAULSV010000001">
    <property type="protein sequence ID" value="KAK0656639.1"/>
    <property type="molecule type" value="Genomic_DNA"/>
</dbReference>